<evidence type="ECO:0000256" key="1">
    <source>
        <dbReference type="ARBA" id="ARBA00023015"/>
    </source>
</evidence>
<dbReference type="InterPro" id="IPR009057">
    <property type="entry name" value="Homeodomain-like_sf"/>
</dbReference>
<organism evidence="5 6">
    <name type="scientific">Absicoccus porci</name>
    <dbReference type="NCBI Taxonomy" id="2486576"/>
    <lineage>
        <taxon>Bacteria</taxon>
        <taxon>Bacillati</taxon>
        <taxon>Bacillota</taxon>
        <taxon>Erysipelotrichia</taxon>
        <taxon>Erysipelotrichales</taxon>
        <taxon>Erysipelotrichaceae</taxon>
        <taxon>Absicoccus</taxon>
    </lineage>
</organism>
<reference evidence="5 6" key="1">
    <citation type="submission" date="2018-11" db="EMBL/GenBank/DDBJ databases">
        <title>Clostridium sp. nov., a member of the family Erysipelotrichaceae isolated from pig faeces.</title>
        <authorList>
            <person name="Chang Y.-H."/>
        </authorList>
    </citation>
    <scope>NUCLEOTIDE SEQUENCE [LARGE SCALE GENOMIC DNA]</scope>
    <source>
        <strain evidence="5 6">YH-panp20</strain>
    </source>
</reference>
<dbReference type="InterPro" id="IPR020449">
    <property type="entry name" value="Tscrpt_reg_AraC-type_HTH"/>
</dbReference>
<proteinExistence type="predicted"/>
<accession>A0A3N0HZU9</accession>
<dbReference type="SUPFAM" id="SSF46689">
    <property type="entry name" value="Homeodomain-like"/>
    <property type="match status" value="1"/>
</dbReference>
<sequence length="280" mass="33202">MTWQKEQFLRPTQPYFVLEADHFQQEVYWTQGISHFYTFGLHEARAFDVVPDACIDLVFQYTKHAMDAYACGPVLSCQRQNWDGKQDVFGVRFIPGYHPAGIDIEWKDLIGHRIPLKQLMKDTILIDKMATQMDFYQRIRIFLQEYVKLEKQQDKPYGKRALVMDITKRAYLSDGLIRISSIAEQTGYSESYINRVFREQIGFSPKTFCKIIQFQRALEFLNYGQPNKMTEAAVNLGYYDQSQFIRDFKKYAGITPKQYLKRIEQEQYKNRIKDTNYLSF</sequence>
<keyword evidence="1" id="KW-0805">Transcription regulation</keyword>
<dbReference type="GO" id="GO:0003700">
    <property type="term" value="F:DNA-binding transcription factor activity"/>
    <property type="evidence" value="ECO:0007669"/>
    <property type="project" value="InterPro"/>
</dbReference>
<keyword evidence="6" id="KW-1185">Reference proteome</keyword>
<gene>
    <name evidence="5" type="ORF">EDX97_08140</name>
</gene>
<feature type="domain" description="HTH araC/xylS-type" evidence="4">
    <location>
        <begin position="161"/>
        <end position="262"/>
    </location>
</feature>
<dbReference type="OrthoDB" id="9794370at2"/>
<dbReference type="Pfam" id="PF20240">
    <property type="entry name" value="DUF6597"/>
    <property type="match status" value="1"/>
</dbReference>
<dbReference type="InterPro" id="IPR018060">
    <property type="entry name" value="HTH_AraC"/>
</dbReference>
<keyword evidence="2" id="KW-0238">DNA-binding</keyword>
<dbReference type="SMART" id="SM00342">
    <property type="entry name" value="HTH_ARAC"/>
    <property type="match status" value="1"/>
</dbReference>
<dbReference type="EMBL" id="RJQC01000003">
    <property type="protein sequence ID" value="RNM29602.1"/>
    <property type="molecule type" value="Genomic_DNA"/>
</dbReference>
<dbReference type="RefSeq" id="WP_128520676.1">
    <property type="nucleotide sequence ID" value="NZ_JALFCT010000015.1"/>
</dbReference>
<dbReference type="PANTHER" id="PTHR46796:SF13">
    <property type="entry name" value="HTH-TYPE TRANSCRIPTIONAL ACTIVATOR RHAS"/>
    <property type="match status" value="1"/>
</dbReference>
<dbReference type="Proteomes" id="UP000276568">
    <property type="component" value="Unassembled WGS sequence"/>
</dbReference>
<dbReference type="PROSITE" id="PS01124">
    <property type="entry name" value="HTH_ARAC_FAMILY_2"/>
    <property type="match status" value="1"/>
</dbReference>
<name>A0A3N0HZU9_9FIRM</name>
<evidence type="ECO:0000256" key="2">
    <source>
        <dbReference type="ARBA" id="ARBA00023125"/>
    </source>
</evidence>
<dbReference type="PANTHER" id="PTHR46796">
    <property type="entry name" value="HTH-TYPE TRANSCRIPTIONAL ACTIVATOR RHAS-RELATED"/>
    <property type="match status" value="1"/>
</dbReference>
<evidence type="ECO:0000313" key="6">
    <source>
        <dbReference type="Proteomes" id="UP000276568"/>
    </source>
</evidence>
<evidence type="ECO:0000256" key="3">
    <source>
        <dbReference type="ARBA" id="ARBA00023163"/>
    </source>
</evidence>
<dbReference type="InterPro" id="IPR046532">
    <property type="entry name" value="DUF6597"/>
</dbReference>
<evidence type="ECO:0000313" key="5">
    <source>
        <dbReference type="EMBL" id="RNM29602.1"/>
    </source>
</evidence>
<dbReference type="GO" id="GO:0043565">
    <property type="term" value="F:sequence-specific DNA binding"/>
    <property type="evidence" value="ECO:0007669"/>
    <property type="project" value="InterPro"/>
</dbReference>
<protein>
    <submittedName>
        <fullName evidence="5">AraC family transcriptional regulator</fullName>
    </submittedName>
</protein>
<dbReference type="InterPro" id="IPR050204">
    <property type="entry name" value="AraC_XylS_family_regulators"/>
</dbReference>
<evidence type="ECO:0000259" key="4">
    <source>
        <dbReference type="PROSITE" id="PS01124"/>
    </source>
</evidence>
<dbReference type="PRINTS" id="PR00032">
    <property type="entry name" value="HTHARAC"/>
</dbReference>
<comment type="caution">
    <text evidence="5">The sequence shown here is derived from an EMBL/GenBank/DDBJ whole genome shotgun (WGS) entry which is preliminary data.</text>
</comment>
<keyword evidence="3" id="KW-0804">Transcription</keyword>
<dbReference type="AlphaFoldDB" id="A0A3N0HZU9"/>
<dbReference type="Pfam" id="PF12833">
    <property type="entry name" value="HTH_18"/>
    <property type="match status" value="1"/>
</dbReference>
<dbReference type="Gene3D" id="1.10.10.60">
    <property type="entry name" value="Homeodomain-like"/>
    <property type="match status" value="1"/>
</dbReference>